<evidence type="ECO:0000256" key="4">
    <source>
        <dbReference type="ARBA" id="ARBA00023014"/>
    </source>
</evidence>
<dbReference type="GO" id="GO:0046872">
    <property type="term" value="F:metal ion binding"/>
    <property type="evidence" value="ECO:0007669"/>
    <property type="project" value="UniProtKB-KW"/>
</dbReference>
<keyword evidence="1" id="KW-0004">4Fe-4S</keyword>
<dbReference type="PANTHER" id="PTHR43687:SF4">
    <property type="entry name" value="BLR5484 PROTEIN"/>
    <property type="match status" value="1"/>
</dbReference>
<reference evidence="8" key="1">
    <citation type="journal article" date="2023" name="Arch. Microbiol.">
        <title>Desulfoferula mesophilus gen. nov. sp. nov., a mesophilic sulfate-reducing bacterium isolated from a brackish lake sediment.</title>
        <authorList>
            <person name="Watanabe T."/>
            <person name="Yabe T."/>
            <person name="Tsuji J.M."/>
            <person name="Fukui M."/>
        </authorList>
    </citation>
    <scope>NUCLEOTIDE SEQUENCE [LARGE SCALE GENOMIC DNA]</scope>
    <source>
        <strain evidence="8">12FAK</strain>
    </source>
</reference>
<feature type="domain" description="4Fe-4S ferredoxin-type" evidence="6">
    <location>
        <begin position="57"/>
        <end position="87"/>
    </location>
</feature>
<dbReference type="InterPro" id="IPR050572">
    <property type="entry name" value="Fe-S_Ferredoxin"/>
</dbReference>
<evidence type="ECO:0000259" key="6">
    <source>
        <dbReference type="PROSITE" id="PS51379"/>
    </source>
</evidence>
<dbReference type="SUPFAM" id="SSF54862">
    <property type="entry name" value="4Fe-4S ferredoxins"/>
    <property type="match status" value="1"/>
</dbReference>
<keyword evidence="2" id="KW-0479">Metal-binding</keyword>
<dbReference type="AlphaFoldDB" id="A0AAU9F042"/>
<organism evidence="7 8">
    <name type="scientific">Desulfoferula mesophila</name>
    <dbReference type="NCBI Taxonomy" id="3058419"/>
    <lineage>
        <taxon>Bacteria</taxon>
        <taxon>Pseudomonadati</taxon>
        <taxon>Thermodesulfobacteriota</taxon>
        <taxon>Desulfarculia</taxon>
        <taxon>Desulfarculales</taxon>
        <taxon>Desulfarculaceae</taxon>
        <taxon>Desulfoferula</taxon>
    </lineage>
</organism>
<evidence type="ECO:0000313" key="7">
    <source>
        <dbReference type="EMBL" id="BEQ14537.1"/>
    </source>
</evidence>
<feature type="region of interest" description="Disordered" evidence="5">
    <location>
        <begin position="102"/>
        <end position="133"/>
    </location>
</feature>
<dbReference type="InterPro" id="IPR017896">
    <property type="entry name" value="4Fe4S_Fe-S-bd"/>
</dbReference>
<evidence type="ECO:0000256" key="1">
    <source>
        <dbReference type="ARBA" id="ARBA00022485"/>
    </source>
</evidence>
<keyword evidence="8" id="KW-1185">Reference proteome</keyword>
<dbReference type="PANTHER" id="PTHR43687">
    <property type="entry name" value="ADENYLYLSULFATE REDUCTASE, BETA SUBUNIT"/>
    <property type="match status" value="1"/>
</dbReference>
<dbReference type="Proteomes" id="UP001366166">
    <property type="component" value="Chromosome"/>
</dbReference>
<protein>
    <recommendedName>
        <fullName evidence="6">4Fe-4S ferredoxin-type domain-containing protein</fullName>
    </recommendedName>
</protein>
<name>A0AAU9F042_9BACT</name>
<dbReference type="PROSITE" id="PS51379">
    <property type="entry name" value="4FE4S_FER_2"/>
    <property type="match status" value="2"/>
</dbReference>
<gene>
    <name evidence="7" type="ORF">FAK_16030</name>
</gene>
<dbReference type="KEGG" id="dmp:FAK_16030"/>
<evidence type="ECO:0000256" key="3">
    <source>
        <dbReference type="ARBA" id="ARBA00023004"/>
    </source>
</evidence>
<proteinExistence type="predicted"/>
<evidence type="ECO:0000313" key="8">
    <source>
        <dbReference type="Proteomes" id="UP001366166"/>
    </source>
</evidence>
<keyword evidence="4" id="KW-0411">Iron-sulfur</keyword>
<dbReference type="InterPro" id="IPR017900">
    <property type="entry name" value="4Fe4S_Fe_S_CS"/>
</dbReference>
<dbReference type="PROSITE" id="PS00198">
    <property type="entry name" value="4FE4S_FER_1"/>
    <property type="match status" value="1"/>
</dbReference>
<dbReference type="Pfam" id="PF12838">
    <property type="entry name" value="Fer4_7"/>
    <property type="match status" value="1"/>
</dbReference>
<evidence type="ECO:0000256" key="5">
    <source>
        <dbReference type="SAM" id="MobiDB-lite"/>
    </source>
</evidence>
<evidence type="ECO:0000256" key="2">
    <source>
        <dbReference type="ARBA" id="ARBA00022723"/>
    </source>
</evidence>
<sequence length="133" mass="14836">MILNRIKHWSSDMIANQATTKRDKPKGKHSFYPAWCKRCGNCVSFCPLGILVADEWGYPRLVDQDRCTGCGLCEMLCPDFAITVGYEKPGAMDLAHPVGAVRPREVKKEQSESAKNTGTISPERLAPVPREEK</sequence>
<feature type="domain" description="4Fe-4S ferredoxin-type" evidence="6">
    <location>
        <begin position="27"/>
        <end position="56"/>
    </location>
</feature>
<dbReference type="EMBL" id="AP028679">
    <property type="protein sequence ID" value="BEQ14537.1"/>
    <property type="molecule type" value="Genomic_DNA"/>
</dbReference>
<keyword evidence="3" id="KW-0408">Iron</keyword>
<feature type="compositionally biased region" description="Basic and acidic residues" evidence="5">
    <location>
        <begin position="102"/>
        <end position="112"/>
    </location>
</feature>
<dbReference type="Gene3D" id="3.30.70.20">
    <property type="match status" value="1"/>
</dbReference>
<accession>A0AAU9F042</accession>
<dbReference type="GO" id="GO:0051539">
    <property type="term" value="F:4 iron, 4 sulfur cluster binding"/>
    <property type="evidence" value="ECO:0007669"/>
    <property type="project" value="UniProtKB-KW"/>
</dbReference>